<evidence type="ECO:0000313" key="6">
    <source>
        <dbReference type="Proteomes" id="UP001162483"/>
    </source>
</evidence>
<keyword evidence="2" id="KW-0175">Coiled coil</keyword>
<dbReference type="PANTHER" id="PTHR23509">
    <property type="entry name" value="PA-PL1 PHOSPHOLIPASE FAMILY"/>
    <property type="match status" value="1"/>
</dbReference>
<feature type="coiled-coil region" evidence="2">
    <location>
        <begin position="402"/>
        <end position="429"/>
    </location>
</feature>
<accession>A0ABN9E0H3</accession>
<gene>
    <name evidence="5" type="ORF">SPARVUS_LOCUS8925964</name>
</gene>
<organism evidence="5 6">
    <name type="scientific">Staurois parvus</name>
    <dbReference type="NCBI Taxonomy" id="386267"/>
    <lineage>
        <taxon>Eukaryota</taxon>
        <taxon>Metazoa</taxon>
        <taxon>Chordata</taxon>
        <taxon>Craniata</taxon>
        <taxon>Vertebrata</taxon>
        <taxon>Euteleostomi</taxon>
        <taxon>Amphibia</taxon>
        <taxon>Batrachia</taxon>
        <taxon>Anura</taxon>
        <taxon>Neobatrachia</taxon>
        <taxon>Ranoidea</taxon>
        <taxon>Ranidae</taxon>
        <taxon>Staurois</taxon>
    </lineage>
</organism>
<name>A0ABN9E0H3_9NEOB</name>
<dbReference type="InterPro" id="IPR004177">
    <property type="entry name" value="DDHD_dom"/>
</dbReference>
<keyword evidence="6" id="KW-1185">Reference proteome</keyword>
<evidence type="ECO:0000259" key="4">
    <source>
        <dbReference type="Pfam" id="PF02862"/>
    </source>
</evidence>
<dbReference type="Pfam" id="PF02862">
    <property type="entry name" value="DDHD"/>
    <property type="match status" value="1"/>
</dbReference>
<sequence length="497" mass="56892">MRRRTDCRSRAGGGPDPAPPGPAMRSSPSWARRRSDGSTRRSGRHGKPFIGSDSLRVERAYRRLLDAGEPEGAEPETTGPVCVRSGLYEVDVTEGECYPVYWNQADKIPVMRGQWFIDGTWQQPLDEDEGNSIEQEHLKCFRGQQMHDNFDLEVAKPVDHKDAIHSLKLSRSHVDWHSVDEVYLYSDATTSKIARTVTQKLGFSKASSSGTRLHRGYVEEATYEDKPVDTSHIVFVVHGIGQKMDQGRIIKNTAMMRETARKIEEKHFSHLTTEHVEFLPVEWRSKLALDGDTVDSITPDKVRGIRDMLNSSAMDIMYYTSPLYRDELVKGLQQELNRLYSLFCSRNPEFEDKGGKVSIVSHSLGCVITYDIMTGWNPVRLYEQLEQHEDEETEEQWISYEEQHLLRELFLTKQRLKELEDRLQGLKNSLTTTTPALKFKVENFFCMGSPLAVFLALRGIRPGNSGKLKIIFCLEPFVTVCLISFTQQTQWPTDWNH</sequence>
<comment type="caution">
    <text evidence="5">The sequence shown here is derived from an EMBL/GenBank/DDBJ whole genome shotgun (WGS) entry which is preliminary data.</text>
</comment>
<evidence type="ECO:0000256" key="2">
    <source>
        <dbReference type="SAM" id="Coils"/>
    </source>
</evidence>
<proteinExistence type="inferred from homology"/>
<feature type="domain" description="DDHD" evidence="4">
    <location>
        <begin position="437"/>
        <end position="464"/>
    </location>
</feature>
<evidence type="ECO:0000256" key="1">
    <source>
        <dbReference type="ARBA" id="ARBA00038464"/>
    </source>
</evidence>
<evidence type="ECO:0000256" key="3">
    <source>
        <dbReference type="SAM" id="MobiDB-lite"/>
    </source>
</evidence>
<feature type="region of interest" description="Disordered" evidence="3">
    <location>
        <begin position="1"/>
        <end position="52"/>
    </location>
</feature>
<dbReference type="InterPro" id="IPR058055">
    <property type="entry name" value="PA-PLA1"/>
</dbReference>
<evidence type="ECO:0000313" key="5">
    <source>
        <dbReference type="EMBL" id="CAI9578399.1"/>
    </source>
</evidence>
<comment type="similarity">
    <text evidence="1">Belongs to the PA-PLA1 family.</text>
</comment>
<reference evidence="5" key="1">
    <citation type="submission" date="2023-05" db="EMBL/GenBank/DDBJ databases">
        <authorList>
            <person name="Stuckert A."/>
        </authorList>
    </citation>
    <scope>NUCLEOTIDE SEQUENCE</scope>
</reference>
<dbReference type="PANTHER" id="PTHR23509:SF32">
    <property type="entry name" value="PHOSPHOLIPASE DDHD1"/>
    <property type="match status" value="1"/>
</dbReference>
<dbReference type="Proteomes" id="UP001162483">
    <property type="component" value="Unassembled WGS sequence"/>
</dbReference>
<protein>
    <recommendedName>
        <fullName evidence="4">DDHD domain-containing protein</fullName>
    </recommendedName>
</protein>
<dbReference type="EMBL" id="CATNWA010015002">
    <property type="protein sequence ID" value="CAI9578399.1"/>
    <property type="molecule type" value="Genomic_DNA"/>
</dbReference>